<comment type="caution">
    <text evidence="2">The sequence shown here is derived from an EMBL/GenBank/DDBJ whole genome shotgun (WGS) entry which is preliminary data.</text>
</comment>
<dbReference type="OrthoDB" id="10665673at2759"/>
<evidence type="ECO:0000313" key="2">
    <source>
        <dbReference type="EMBL" id="KAA8917476.1"/>
    </source>
</evidence>
<reference evidence="2" key="1">
    <citation type="journal article" date="2019" name="G3 (Bethesda)">
        <title>Genome Assemblies of Two Rare Opportunistic Yeast Pathogens: Diutina rugosa (syn. Candida rugosa) and Trichomonascus ciferrii (syn. Candida ciferrii).</title>
        <authorList>
            <person name="Mixao V."/>
            <person name="Saus E."/>
            <person name="Hansen A.P."/>
            <person name="Lass-Florl C."/>
            <person name="Gabaldon T."/>
        </authorList>
    </citation>
    <scope>NUCLEOTIDE SEQUENCE</scope>
    <source>
        <strain evidence="2">CBS 4856</strain>
    </source>
</reference>
<dbReference type="InterPro" id="IPR015943">
    <property type="entry name" value="WD40/YVTN_repeat-like_dom_sf"/>
</dbReference>
<evidence type="ECO:0000256" key="1">
    <source>
        <dbReference type="SAM" id="MobiDB-lite"/>
    </source>
</evidence>
<dbReference type="SUPFAM" id="SSF50978">
    <property type="entry name" value="WD40 repeat-like"/>
    <property type="match status" value="1"/>
</dbReference>
<dbReference type="VEuPathDB" id="FungiDB:TRICI_000342"/>
<organism evidence="2 3">
    <name type="scientific">Trichomonascus ciferrii</name>
    <dbReference type="NCBI Taxonomy" id="44093"/>
    <lineage>
        <taxon>Eukaryota</taxon>
        <taxon>Fungi</taxon>
        <taxon>Dikarya</taxon>
        <taxon>Ascomycota</taxon>
        <taxon>Saccharomycotina</taxon>
        <taxon>Dipodascomycetes</taxon>
        <taxon>Dipodascales</taxon>
        <taxon>Trichomonascaceae</taxon>
        <taxon>Trichomonascus</taxon>
        <taxon>Trichomonascus ciferrii complex</taxon>
    </lineage>
</organism>
<protein>
    <submittedName>
        <fullName evidence="2">Uncharacterized protein</fullName>
    </submittedName>
</protein>
<dbReference type="AlphaFoldDB" id="A0A642VDM5"/>
<feature type="compositionally biased region" description="Low complexity" evidence="1">
    <location>
        <begin position="447"/>
        <end position="466"/>
    </location>
</feature>
<proteinExistence type="predicted"/>
<name>A0A642VDM5_9ASCO</name>
<feature type="region of interest" description="Disordered" evidence="1">
    <location>
        <begin position="369"/>
        <end position="389"/>
    </location>
</feature>
<gene>
    <name evidence="2" type="ORF">TRICI_000342</name>
</gene>
<dbReference type="InterPro" id="IPR036322">
    <property type="entry name" value="WD40_repeat_dom_sf"/>
</dbReference>
<accession>A0A642VDM5</accession>
<dbReference type="Gene3D" id="2.130.10.10">
    <property type="entry name" value="YVTN repeat-like/Quinoprotein amine dehydrogenase"/>
    <property type="match status" value="1"/>
</dbReference>
<sequence>MGNNNDFDNVKVFHLKPLLLVYHFKTSRLYFYGDSSLEELFPSVRFQCFDSRSISANKKYLVSRSDRTTISVWKLDLHNKYHNNSDGSPIVNIGNWKLPDEATQVSAVEWNVEDPKVLVLGTTEGEIVKINVEAPNKVAKVPFTSNMRLRSEITAIASAPCGKGVYAVGYATGELVLFQDASRGFKPIHNLKSPIKYRIRNLSWHPTSKDCSRQSLAVLKGKGNMVSVWSVNLGNKCTLIRHVGLPENHSPTSKNYFLSWGPKGKIVRTSNMGIVTADVRSKPGIVESIDTPNKVLSMALDSAINKCWTYDKMGNLTFYNLNKGKTLTSTIVPFAAAPFEPNDVISIERSPVVHVRAIDIGEVNQIMIKRSPERKKPTTSATSSQFGSDHFSLRGSIHYNADDDNSSISSKSDSSLDSSLSILAPLPRPDNQLSSPMSYYTPPPGSPAEFSGSEFSESPSSSTCSLASEQTSNSLFSDILLKAPWNPNLISNYDPTECTADQFFLKEIFGSTSVHEILSRNIKGKPCKRNLILSLFLRNLKPHEVSIYAKELDSDSSCYNNLSMVLLTIVNLTNGDTTPDILLSLTTAFDRQFVIDELHFITAMLISLGMHNQARALYRDLEYHLEAIIVSMLGDLEWFSLFTEWVEYYSERPASHWQYLKTLHTRIKTGKSVTWYSDSNSTKSVSYNDYVLFANEIATAMF</sequence>
<evidence type="ECO:0000313" key="3">
    <source>
        <dbReference type="Proteomes" id="UP000761534"/>
    </source>
</evidence>
<feature type="compositionally biased region" description="Polar residues" evidence="1">
    <location>
        <begin position="378"/>
        <end position="387"/>
    </location>
</feature>
<dbReference type="EMBL" id="SWFS01000032">
    <property type="protein sequence ID" value="KAA8917476.1"/>
    <property type="molecule type" value="Genomic_DNA"/>
</dbReference>
<feature type="region of interest" description="Disordered" evidence="1">
    <location>
        <begin position="432"/>
        <end position="466"/>
    </location>
</feature>
<dbReference type="Proteomes" id="UP000761534">
    <property type="component" value="Unassembled WGS sequence"/>
</dbReference>
<keyword evidence="3" id="KW-1185">Reference proteome</keyword>